<protein>
    <submittedName>
        <fullName evidence="3">D-alanyl-D-alanine carboxypeptidase</fullName>
    </submittedName>
</protein>
<dbReference type="PROSITE" id="PS51318">
    <property type="entry name" value="TAT"/>
    <property type="match status" value="1"/>
</dbReference>
<feature type="domain" description="D-alanyl-D-alanine carboxypeptidase-like core" evidence="2">
    <location>
        <begin position="87"/>
        <end position="213"/>
    </location>
</feature>
<dbReference type="EMBL" id="FNSN01000003">
    <property type="protein sequence ID" value="SEB57309.1"/>
    <property type="molecule type" value="Genomic_DNA"/>
</dbReference>
<dbReference type="PANTHER" id="PTHR34385">
    <property type="entry name" value="D-ALANYL-D-ALANINE CARBOXYPEPTIDASE"/>
    <property type="match status" value="1"/>
</dbReference>
<dbReference type="AlphaFoldDB" id="A0A1H4KFI9"/>
<name>A0A1H4KFI9_9MICC</name>
<feature type="signal peptide" evidence="1">
    <location>
        <begin position="1"/>
        <end position="41"/>
    </location>
</feature>
<evidence type="ECO:0000256" key="1">
    <source>
        <dbReference type="SAM" id="SignalP"/>
    </source>
</evidence>
<dbReference type="STRING" id="156980.SAMN04489745_0624"/>
<dbReference type="InterPro" id="IPR006311">
    <property type="entry name" value="TAT_signal"/>
</dbReference>
<keyword evidence="3" id="KW-0645">Protease</keyword>
<evidence type="ECO:0000313" key="3">
    <source>
        <dbReference type="EMBL" id="SEB57309.1"/>
    </source>
</evidence>
<keyword evidence="1" id="KW-0732">Signal</keyword>
<dbReference type="GO" id="GO:0006508">
    <property type="term" value="P:proteolysis"/>
    <property type="evidence" value="ECO:0007669"/>
    <property type="project" value="InterPro"/>
</dbReference>
<dbReference type="InterPro" id="IPR052179">
    <property type="entry name" value="DD-CPase-like"/>
</dbReference>
<evidence type="ECO:0000313" key="4">
    <source>
        <dbReference type="Proteomes" id="UP000182652"/>
    </source>
</evidence>
<dbReference type="InterPro" id="IPR009045">
    <property type="entry name" value="Zn_M74/Hedgehog-like"/>
</dbReference>
<proteinExistence type="predicted"/>
<evidence type="ECO:0000259" key="2">
    <source>
        <dbReference type="Pfam" id="PF02557"/>
    </source>
</evidence>
<keyword evidence="3" id="KW-0378">Hydrolase</keyword>
<sequence length="478" mass="49996">MSETVHVSTSPGSRTRRGLRLVAAAAAAAALALGFTTPAHAAGNPLPSVDPSPSASSIAVLVNKQRPLNPAQYYPSDLVNFRGTGYSLRREAATALNSLFTAAGAAGKPLTVVSAFRSYQTQVSTYNYYVSQYGEAYASTISARPGYSEHQTGLAVDVGNTYNCGLSTCFGSTPEGQWVAANAWRFGFIVRYPNGYTGTTGYAYEPWHLRYVGVDVASDMRARSIPTLEQYFAGNPARSASVKSGGDLLAVDGSGNLRLYRGAASNLSAVGVVGSGWSGFRSGHLVDWTGDGVYDILAQTNDGRLLLYRGATGGGFSSGQEISRGWAGRTLVTGRLKTGQRPGILAYDSAGVLSYYANTSGGAPSAGQRIGTGWKGALLTLTDFNGDGRTDLLARMSTGTMRLYGGTGAASFTSAVTVGSGWQGFTALVADYGFAGPGSRGVMARKPDGGLVYYGFRSGQWLPARTVGQGWGSLNIFR</sequence>
<dbReference type="Proteomes" id="UP000182652">
    <property type="component" value="Unassembled WGS sequence"/>
</dbReference>
<dbReference type="InterPro" id="IPR003709">
    <property type="entry name" value="VanY-like_core_dom"/>
</dbReference>
<dbReference type="InterPro" id="IPR028994">
    <property type="entry name" value="Integrin_alpha_N"/>
</dbReference>
<keyword evidence="4" id="KW-1185">Reference proteome</keyword>
<dbReference type="Pfam" id="PF02557">
    <property type="entry name" value="VanY"/>
    <property type="match status" value="1"/>
</dbReference>
<dbReference type="RefSeq" id="WP_139244630.1">
    <property type="nucleotide sequence ID" value="NZ_FNSN01000003.1"/>
</dbReference>
<dbReference type="PANTHER" id="PTHR34385:SF1">
    <property type="entry name" value="PEPTIDOGLYCAN L-ALANYL-D-GLUTAMATE ENDOPEPTIDASE CWLK"/>
    <property type="match status" value="1"/>
</dbReference>
<keyword evidence="3" id="KW-0121">Carboxypeptidase</keyword>
<feature type="chain" id="PRO_5010350572" evidence="1">
    <location>
        <begin position="42"/>
        <end position="478"/>
    </location>
</feature>
<dbReference type="GO" id="GO:0004180">
    <property type="term" value="F:carboxypeptidase activity"/>
    <property type="evidence" value="ECO:0007669"/>
    <property type="project" value="UniProtKB-KW"/>
</dbReference>
<accession>A0A1H4KFI9</accession>
<dbReference type="SUPFAM" id="SSF55166">
    <property type="entry name" value="Hedgehog/DD-peptidase"/>
    <property type="match status" value="1"/>
</dbReference>
<organism evidence="3 4">
    <name type="scientific">Arthrobacter woluwensis</name>
    <dbReference type="NCBI Taxonomy" id="156980"/>
    <lineage>
        <taxon>Bacteria</taxon>
        <taxon>Bacillati</taxon>
        <taxon>Actinomycetota</taxon>
        <taxon>Actinomycetes</taxon>
        <taxon>Micrococcales</taxon>
        <taxon>Micrococcaceae</taxon>
        <taxon>Arthrobacter</taxon>
    </lineage>
</organism>
<gene>
    <name evidence="3" type="ORF">SAMN04489745_0624</name>
</gene>
<dbReference type="Gene3D" id="3.30.1380.10">
    <property type="match status" value="1"/>
</dbReference>
<dbReference type="SUPFAM" id="SSF69318">
    <property type="entry name" value="Integrin alpha N-terminal domain"/>
    <property type="match status" value="1"/>
</dbReference>
<reference evidence="3 4" key="1">
    <citation type="submission" date="2016-10" db="EMBL/GenBank/DDBJ databases">
        <authorList>
            <person name="de Groot N.N."/>
        </authorList>
    </citation>
    <scope>NUCLEOTIDE SEQUENCE [LARGE SCALE GENOMIC DNA]</scope>
    <source>
        <strain evidence="3 4">DSM 10495</strain>
    </source>
</reference>
<dbReference type="InterPro" id="IPR058193">
    <property type="entry name" value="VanY/YodJ_core_dom"/>
</dbReference>
<dbReference type="CDD" id="cd14852">
    <property type="entry name" value="LD-carboxypeptidase"/>
    <property type="match status" value="1"/>
</dbReference>